<reference evidence="1" key="1">
    <citation type="submission" date="2006-09" db="EMBL/GenBank/DDBJ databases">
        <title>Complete sequence of Rhodopseudomonas palustris BisA53.</title>
        <authorList>
            <consortium name="US DOE Joint Genome Institute"/>
            <person name="Copeland A."/>
            <person name="Lucas S."/>
            <person name="Lapidus A."/>
            <person name="Barry K."/>
            <person name="Detter J.C."/>
            <person name="Glavina del Rio T."/>
            <person name="Hammon N."/>
            <person name="Israni S."/>
            <person name="Dalin E."/>
            <person name="Tice H."/>
            <person name="Pitluck S."/>
            <person name="Chain P."/>
            <person name="Malfatti S."/>
            <person name="Shin M."/>
            <person name="Vergez L."/>
            <person name="Schmutz J."/>
            <person name="Larimer F."/>
            <person name="Land M."/>
            <person name="Hauser L."/>
            <person name="Pelletier D.A."/>
            <person name="Kyrpides N."/>
            <person name="Kim E."/>
            <person name="Harwood C.S."/>
            <person name="Oda Y."/>
            <person name="Richardson P."/>
        </authorList>
    </citation>
    <scope>NUCLEOTIDE SEQUENCE [LARGE SCALE GENOMIC DNA]</scope>
    <source>
        <strain evidence="1">BisA53</strain>
    </source>
</reference>
<dbReference type="HOGENOM" id="CLU_072063_0_0_5"/>
<proteinExistence type="predicted"/>
<evidence type="ECO:0000313" key="1">
    <source>
        <dbReference type="EMBL" id="ABJ04089.1"/>
    </source>
</evidence>
<dbReference type="Pfam" id="PF11306">
    <property type="entry name" value="DUF3108"/>
    <property type="match status" value="1"/>
</dbReference>
<name>Q07VE5_RHOP5</name>
<accession>Q07VE5</accession>
<sequence>MAHHDVTQGPSVVIAPARPLVTSFAAVRRGLLCGLGVGLAVLAAPRQAAAQGSVEAQYEASLAGVVVGKGAWRIEISDDYYSAAAQGGTAGLLKAFSGGSGTGAVQGRVANGQFQPTSYTATTTTSKKSETIRMTLVGGGIKESRIDPEPPVDSDRIPVTDAHRRGVLDPMTGSMLRIAGNGDPLSPESCRAATPVFDGRMRYDLKFEFKRMETVQAEKGYRGPAVVCAISFTPISGYIADRAAIKYLIAQRDMEVWLVPVAGTRVLVPFKLKIPTPIGGAVLQATQFVTSAGVPPRAASKTQ</sequence>
<dbReference type="InterPro" id="IPR021457">
    <property type="entry name" value="DUF3108"/>
</dbReference>
<dbReference type="OrthoDB" id="7630100at2"/>
<dbReference type="KEGG" id="rpe:RPE_0128"/>
<dbReference type="EMBL" id="CP000463">
    <property type="protein sequence ID" value="ABJ04089.1"/>
    <property type="molecule type" value="Genomic_DNA"/>
</dbReference>
<protein>
    <recommendedName>
        <fullName evidence="2">DUF3108 domain-containing protein</fullName>
    </recommendedName>
</protein>
<evidence type="ECO:0008006" key="2">
    <source>
        <dbReference type="Google" id="ProtNLM"/>
    </source>
</evidence>
<organism evidence="1">
    <name type="scientific">Rhodopseudomonas palustris (strain BisA53)</name>
    <dbReference type="NCBI Taxonomy" id="316055"/>
    <lineage>
        <taxon>Bacteria</taxon>
        <taxon>Pseudomonadati</taxon>
        <taxon>Pseudomonadota</taxon>
        <taxon>Alphaproteobacteria</taxon>
        <taxon>Hyphomicrobiales</taxon>
        <taxon>Nitrobacteraceae</taxon>
        <taxon>Rhodopseudomonas</taxon>
    </lineage>
</organism>
<gene>
    <name evidence="1" type="ordered locus">RPE_0128</name>
</gene>
<dbReference type="eggNOG" id="COG3064">
    <property type="taxonomic scope" value="Bacteria"/>
</dbReference>
<dbReference type="STRING" id="316055.RPE_0128"/>
<dbReference type="AlphaFoldDB" id="Q07VE5"/>